<keyword evidence="2" id="KW-1185">Reference proteome</keyword>
<dbReference type="HOGENOM" id="CLU_1754107_0_0_1"/>
<dbReference type="InParanoid" id="A0A0C3ERT6"/>
<dbReference type="Proteomes" id="UP000054166">
    <property type="component" value="Unassembled WGS sequence"/>
</dbReference>
<gene>
    <name evidence="1" type="ORF">PILCRDRAFT_827376</name>
</gene>
<evidence type="ECO:0000313" key="2">
    <source>
        <dbReference type="Proteomes" id="UP000054166"/>
    </source>
</evidence>
<reference evidence="2" key="2">
    <citation type="submission" date="2015-01" db="EMBL/GenBank/DDBJ databases">
        <title>Evolutionary Origins and Diversification of the Mycorrhizal Mutualists.</title>
        <authorList>
            <consortium name="DOE Joint Genome Institute"/>
            <consortium name="Mycorrhizal Genomics Consortium"/>
            <person name="Kohler A."/>
            <person name="Kuo A."/>
            <person name="Nagy L.G."/>
            <person name="Floudas D."/>
            <person name="Copeland A."/>
            <person name="Barry K.W."/>
            <person name="Cichocki N."/>
            <person name="Veneault-Fourrey C."/>
            <person name="LaButti K."/>
            <person name="Lindquist E.A."/>
            <person name="Lipzen A."/>
            <person name="Lundell T."/>
            <person name="Morin E."/>
            <person name="Murat C."/>
            <person name="Riley R."/>
            <person name="Ohm R."/>
            <person name="Sun H."/>
            <person name="Tunlid A."/>
            <person name="Henrissat B."/>
            <person name="Grigoriev I.V."/>
            <person name="Hibbett D.S."/>
            <person name="Martin F."/>
        </authorList>
    </citation>
    <scope>NUCLEOTIDE SEQUENCE [LARGE SCALE GENOMIC DNA]</scope>
    <source>
        <strain evidence="2">F 1598</strain>
    </source>
</reference>
<evidence type="ECO:0000313" key="1">
    <source>
        <dbReference type="EMBL" id="KIM75280.1"/>
    </source>
</evidence>
<protein>
    <submittedName>
        <fullName evidence="1">Uncharacterized protein</fullName>
    </submittedName>
</protein>
<dbReference type="AlphaFoldDB" id="A0A0C3ERT6"/>
<name>A0A0C3ERT6_PILCF</name>
<reference evidence="1 2" key="1">
    <citation type="submission" date="2014-04" db="EMBL/GenBank/DDBJ databases">
        <authorList>
            <consortium name="DOE Joint Genome Institute"/>
            <person name="Kuo A."/>
            <person name="Tarkka M."/>
            <person name="Buscot F."/>
            <person name="Kohler A."/>
            <person name="Nagy L.G."/>
            <person name="Floudas D."/>
            <person name="Copeland A."/>
            <person name="Barry K.W."/>
            <person name="Cichocki N."/>
            <person name="Veneault-Fourrey C."/>
            <person name="LaButti K."/>
            <person name="Lindquist E.A."/>
            <person name="Lipzen A."/>
            <person name="Lundell T."/>
            <person name="Morin E."/>
            <person name="Murat C."/>
            <person name="Sun H."/>
            <person name="Tunlid A."/>
            <person name="Henrissat B."/>
            <person name="Grigoriev I.V."/>
            <person name="Hibbett D.S."/>
            <person name="Martin F."/>
            <person name="Nordberg H.P."/>
            <person name="Cantor M.N."/>
            <person name="Hua S.X."/>
        </authorList>
    </citation>
    <scope>NUCLEOTIDE SEQUENCE [LARGE SCALE GENOMIC DNA]</scope>
    <source>
        <strain evidence="1 2">F 1598</strain>
    </source>
</reference>
<organism evidence="1 2">
    <name type="scientific">Piloderma croceum (strain F 1598)</name>
    <dbReference type="NCBI Taxonomy" id="765440"/>
    <lineage>
        <taxon>Eukaryota</taxon>
        <taxon>Fungi</taxon>
        <taxon>Dikarya</taxon>
        <taxon>Basidiomycota</taxon>
        <taxon>Agaricomycotina</taxon>
        <taxon>Agaricomycetes</taxon>
        <taxon>Agaricomycetidae</taxon>
        <taxon>Atheliales</taxon>
        <taxon>Atheliaceae</taxon>
        <taxon>Piloderma</taxon>
    </lineage>
</organism>
<dbReference type="EMBL" id="KN833048">
    <property type="protein sequence ID" value="KIM75280.1"/>
    <property type="molecule type" value="Genomic_DNA"/>
</dbReference>
<feature type="non-terminal residue" evidence="1">
    <location>
        <position position="1"/>
    </location>
</feature>
<sequence>AITAKISPVVPQPPAKSVQIPAGEFDTFDIGGVGVSLVLIKDSDGEEKSVSLKEVIYASEVFQFEWKALQTIINDLAGTLTAEVQIPYAGGPYIQKQTYILSASSQTFTLGGLGVDLVVIYKCKQVRFPIDGGKQVKYASELFPPAASP</sequence>
<accession>A0A0C3ERT6</accession>
<proteinExistence type="predicted"/>